<evidence type="ECO:0000313" key="2">
    <source>
        <dbReference type="Proteomes" id="UP000775547"/>
    </source>
</evidence>
<reference evidence="1" key="1">
    <citation type="submission" date="2020-07" db="EMBL/GenBank/DDBJ databases">
        <authorList>
            <person name="Nieuwenhuis M."/>
            <person name="Van De Peppel L.J.J."/>
        </authorList>
    </citation>
    <scope>NUCLEOTIDE SEQUENCE</scope>
    <source>
        <strain evidence="1">AP01</strain>
        <tissue evidence="1">Mycelium</tissue>
    </source>
</reference>
<dbReference type="AlphaFoldDB" id="A0A9P7K1Q7"/>
<evidence type="ECO:0000313" key="1">
    <source>
        <dbReference type="EMBL" id="KAG5633105.1"/>
    </source>
</evidence>
<keyword evidence="2" id="KW-1185">Reference proteome</keyword>
<gene>
    <name evidence="1" type="ORF">DXG03_008345</name>
</gene>
<dbReference type="Proteomes" id="UP000775547">
    <property type="component" value="Unassembled WGS sequence"/>
</dbReference>
<sequence length="56" mass="6073">ASWCSNGGGTNQLKSELVMVSRPRDWETPVVKEVVSKWLVKGISGKVASEKSRRGG</sequence>
<organism evidence="1 2">
    <name type="scientific">Asterophora parasitica</name>
    <dbReference type="NCBI Taxonomy" id="117018"/>
    <lineage>
        <taxon>Eukaryota</taxon>
        <taxon>Fungi</taxon>
        <taxon>Dikarya</taxon>
        <taxon>Basidiomycota</taxon>
        <taxon>Agaricomycotina</taxon>
        <taxon>Agaricomycetes</taxon>
        <taxon>Agaricomycetidae</taxon>
        <taxon>Agaricales</taxon>
        <taxon>Tricholomatineae</taxon>
        <taxon>Lyophyllaceae</taxon>
        <taxon>Asterophora</taxon>
    </lineage>
</organism>
<reference evidence="1" key="2">
    <citation type="submission" date="2021-10" db="EMBL/GenBank/DDBJ databases">
        <title>Phylogenomics reveals ancestral predisposition of the termite-cultivated fungus Termitomyces towards a domesticated lifestyle.</title>
        <authorList>
            <person name="Auxier B."/>
            <person name="Grum-Grzhimaylo A."/>
            <person name="Cardenas M.E."/>
            <person name="Lodge J.D."/>
            <person name="Laessoe T."/>
            <person name="Pedersen O."/>
            <person name="Smith M.E."/>
            <person name="Kuyper T.W."/>
            <person name="Franco-Molano E.A."/>
            <person name="Baroni T.J."/>
            <person name="Aanen D.K."/>
        </authorList>
    </citation>
    <scope>NUCLEOTIDE SEQUENCE</scope>
    <source>
        <strain evidence="1">AP01</strain>
        <tissue evidence="1">Mycelium</tissue>
    </source>
</reference>
<dbReference type="EMBL" id="JABCKV010006875">
    <property type="protein sequence ID" value="KAG5633105.1"/>
    <property type="molecule type" value="Genomic_DNA"/>
</dbReference>
<accession>A0A9P7K1Q7</accession>
<comment type="caution">
    <text evidence="1">The sequence shown here is derived from an EMBL/GenBank/DDBJ whole genome shotgun (WGS) entry which is preliminary data.</text>
</comment>
<name>A0A9P7K1Q7_9AGAR</name>
<protein>
    <submittedName>
        <fullName evidence="1">Uncharacterized protein</fullName>
    </submittedName>
</protein>
<feature type="non-terminal residue" evidence="1">
    <location>
        <position position="1"/>
    </location>
</feature>
<proteinExistence type="predicted"/>